<name>A0ABD2IDL7_9BILA</name>
<evidence type="ECO:0000313" key="3">
    <source>
        <dbReference type="Proteomes" id="UP001620626"/>
    </source>
</evidence>
<comment type="caution">
    <text evidence="2">The sequence shown here is derived from an EMBL/GenBank/DDBJ whole genome shotgun (WGS) entry which is preliminary data.</text>
</comment>
<sequence>MALRAGAGTGRELAQRPDQYLDILWAIRRARLRAVRLSSVLCARVRVLDWHIGALCTLAKQNLETVFSSVDGDRREREALADVFVFFKLPQVLSKMLSRGVPRASFTAALGHLCASASLLDELDAKKSDNMFRFFMDALLRADIVGQSDHEALVLRRDADRGQNDELLQQLRSTIVGISSSATTAAEAAQMVKARSELINRVQKAKSAIDRVVPEKTEEMLRKLIPHEVALCLASVAFAAGAQAEHVEDGQGRAEAGEAAAEGGLSVRQPTGLGQSERCCACEPLQCVAGNGHLAALLAWPNAQPNSDCHGGRGLIGCGTVQFKVHRFFSCSSGPASAVCWAGASGRSDCSKFTARRMMAHVGRDGINLRSHQPVNEHYKFFVLSAATISNALNAPPTNVAAPSSASSSSSAGGVGTEPMGSDGSSAGEEQKASPPVVADRGGATAAASVAAATPPPPRPSSQPHHHKTLLTATASSSAVTYFSKQQQAALDVVRNVFERFNRIVRDCTLRPPVTFIIFFLHELAQALRTPCWRQLVDMMAIELMLCLADWTPVRCQENEQQRNLMVDENGRRKI</sequence>
<protein>
    <submittedName>
        <fullName evidence="2">Uncharacterized protein</fullName>
    </submittedName>
</protein>
<feature type="region of interest" description="Disordered" evidence="1">
    <location>
        <begin position="249"/>
        <end position="268"/>
    </location>
</feature>
<feature type="compositionally biased region" description="Low complexity" evidence="1">
    <location>
        <begin position="438"/>
        <end position="453"/>
    </location>
</feature>
<feature type="compositionally biased region" description="Low complexity" evidence="1">
    <location>
        <begin position="401"/>
        <end position="412"/>
    </location>
</feature>
<keyword evidence="3" id="KW-1185">Reference proteome</keyword>
<feature type="region of interest" description="Disordered" evidence="1">
    <location>
        <begin position="398"/>
        <end position="467"/>
    </location>
</feature>
<proteinExistence type="predicted"/>
<organism evidence="2 3">
    <name type="scientific">Heterodera trifolii</name>
    <dbReference type="NCBI Taxonomy" id="157864"/>
    <lineage>
        <taxon>Eukaryota</taxon>
        <taxon>Metazoa</taxon>
        <taxon>Ecdysozoa</taxon>
        <taxon>Nematoda</taxon>
        <taxon>Chromadorea</taxon>
        <taxon>Rhabditida</taxon>
        <taxon>Tylenchina</taxon>
        <taxon>Tylenchomorpha</taxon>
        <taxon>Tylenchoidea</taxon>
        <taxon>Heteroderidae</taxon>
        <taxon>Heteroderinae</taxon>
        <taxon>Heterodera</taxon>
    </lineage>
</organism>
<dbReference type="EMBL" id="JBICBT010001271">
    <property type="protein sequence ID" value="KAL3075566.1"/>
    <property type="molecule type" value="Genomic_DNA"/>
</dbReference>
<accession>A0ABD2IDL7</accession>
<dbReference type="AlphaFoldDB" id="A0ABD2IDL7"/>
<reference evidence="2 3" key="1">
    <citation type="submission" date="2024-10" db="EMBL/GenBank/DDBJ databases">
        <authorList>
            <person name="Kim D."/>
        </authorList>
    </citation>
    <scope>NUCLEOTIDE SEQUENCE [LARGE SCALE GENOMIC DNA]</scope>
    <source>
        <strain evidence="2">BH-2024</strain>
    </source>
</reference>
<evidence type="ECO:0000256" key="1">
    <source>
        <dbReference type="SAM" id="MobiDB-lite"/>
    </source>
</evidence>
<evidence type="ECO:0000313" key="2">
    <source>
        <dbReference type="EMBL" id="KAL3075566.1"/>
    </source>
</evidence>
<gene>
    <name evidence="2" type="ORF">niasHT_036586</name>
</gene>
<dbReference type="Proteomes" id="UP001620626">
    <property type="component" value="Unassembled WGS sequence"/>
</dbReference>